<evidence type="ECO:0000313" key="10">
    <source>
        <dbReference type="Proteomes" id="UP000037393"/>
    </source>
</evidence>
<dbReference type="PROSITE" id="PS00871">
    <property type="entry name" value="CLPAB_2"/>
    <property type="match status" value="1"/>
</dbReference>
<dbReference type="SUPFAM" id="SSF81923">
    <property type="entry name" value="Double Clp-N motif"/>
    <property type="match status" value="1"/>
</dbReference>
<feature type="domain" description="AAA+ ATPase" evidence="7">
    <location>
        <begin position="217"/>
        <end position="362"/>
    </location>
</feature>
<dbReference type="EMBL" id="JNGI01000128">
    <property type="protein sequence ID" value="KNC91330.1"/>
    <property type="molecule type" value="Genomic_DNA"/>
</dbReference>
<dbReference type="STRING" id="379893.GCA_001297775_03300"/>
<dbReference type="GO" id="GO:0006508">
    <property type="term" value="P:proteolysis"/>
    <property type="evidence" value="ECO:0007669"/>
    <property type="project" value="UniProtKB-KW"/>
</dbReference>
<dbReference type="PANTHER" id="PTHR11638">
    <property type="entry name" value="ATP-DEPENDENT CLP PROTEASE"/>
    <property type="match status" value="1"/>
</dbReference>
<dbReference type="Pfam" id="PF02861">
    <property type="entry name" value="Clp_N"/>
    <property type="match status" value="1"/>
</dbReference>
<protein>
    <submittedName>
        <fullName evidence="9">Clp protease ClpV</fullName>
    </submittedName>
</protein>
<sequence>MIQIDLPTLVKRLNTFTKQALEMAASECMTQQAAEITVSHVLLQMLSMPRSDFRVIAEQADIATDALRQALTVENYATTRQVDTYPSFSPMLVEWLKDAWLLASAEMQMTELRGGVLLLALLHSPLRYVPPQAARLLTAINRDRLQQDFIQWTQTSAESVVLNGGEHPSVVTMNADDSLLARYTKNMTDDARHSRLDPVLCRDNEIDLMIDILCRRRKNNPVVVGEAGVGKSALIEGLALRIVAGSVPDKLRDTDIMTLDLGALQAGASVKGEFEKRFKGLMMEVIQSPKPIILFIDEAHTLIGAGNQQGGLDVSNLLKPALARGELKTIAATTWSEYKKYFEKDAALSRRFQLVKVSEPNAAEATIILRGLSSVYEQSHGVLIDDDALQAAASLSERYLSGRQLPDKAIDVLDTACARVAINLSSPPKQISALTTQSHQCEAEIRQLEREMRIGLRTDASRLEEVHAQYEATHMALRELEDAWRQQQSLVQEIIALRQLLLTSPEDEPDASAVEQLTTLTTQLSVLHNEQRLVSPHVDKKQIAAVIAEWTGVPLNRLSQNEMAVITDLPQWLGETIKGQSLAINHLHKHLLTARADLRRPGRPLGAFLLVGPSGVGKTETVLQLADLLYGGRQYLTTINMSEFQEKHTVSRLIGSPPGYVGYGEGGVLTEAIRQKPYSVVLLDEVEKAHPDVLNLFYQAFDKGEMADGEGRLIDCKNILFFLTSNLGYQAIVEHAEAPETMREALYPVLAEFFKPALLARMEVIPWLPLSKETIAIIITAKLARLDSVLSSRFGAEVEITQAVTDEIMRRVTRAENGARMLESIIDGEMLPPLSLLLLQKMAANTAIARIRISAAEGAFTADIEDADVPGAVSEGAL</sequence>
<dbReference type="InterPro" id="IPR027417">
    <property type="entry name" value="P-loop_NTPase"/>
</dbReference>
<dbReference type="InterPro" id="IPR019489">
    <property type="entry name" value="Clp_ATPase_C"/>
</dbReference>
<dbReference type="CDD" id="cd19499">
    <property type="entry name" value="RecA-like_ClpB_Hsp104-like"/>
    <property type="match status" value="1"/>
</dbReference>
<dbReference type="InterPro" id="IPR001270">
    <property type="entry name" value="ClpA/B"/>
</dbReference>
<dbReference type="Pfam" id="PF10431">
    <property type="entry name" value="ClpB_D2-small"/>
    <property type="match status" value="1"/>
</dbReference>
<name>A0A0L0GQI3_9ENTR</name>
<gene>
    <name evidence="9" type="ORF">GM31_01830</name>
</gene>
<dbReference type="InterPro" id="IPR004176">
    <property type="entry name" value="Clp_R_N"/>
</dbReference>
<dbReference type="Pfam" id="PF07724">
    <property type="entry name" value="AAA_2"/>
    <property type="match status" value="1"/>
</dbReference>
<reference evidence="9 10" key="1">
    <citation type="journal article" date="2015" name="Appl. Environ. Microbiol.">
        <title>The Enterobacterium Trabulsiella odontotermitis Presents Novel Adaptations Related to Its Association with Fungus-Growing Termites.</title>
        <authorList>
            <person name="Sapountzis P."/>
            <person name="Gruntjes T."/>
            <person name="Otani S."/>
            <person name="Estevez J."/>
            <person name="da Costa R.R."/>
            <person name="Plunkett G.3rd."/>
            <person name="Perna N.T."/>
            <person name="Poulsen M."/>
        </authorList>
    </citation>
    <scope>NUCLEOTIDE SEQUENCE [LARGE SCALE GENOMIC DNA]</scope>
    <source>
        <strain evidence="9 10">12</strain>
    </source>
</reference>
<dbReference type="PANTHER" id="PTHR11638:SF182">
    <property type="entry name" value="CLP ATPASE"/>
    <property type="match status" value="1"/>
</dbReference>
<dbReference type="NCBIfam" id="TIGR03345">
    <property type="entry name" value="VI_ClpV1"/>
    <property type="match status" value="1"/>
</dbReference>
<dbReference type="GO" id="GO:0005524">
    <property type="term" value="F:ATP binding"/>
    <property type="evidence" value="ECO:0007669"/>
    <property type="project" value="UniProtKB-KW"/>
</dbReference>
<dbReference type="InterPro" id="IPR036628">
    <property type="entry name" value="Clp_N_dom_sf"/>
</dbReference>
<dbReference type="Gene3D" id="1.10.8.60">
    <property type="match status" value="1"/>
</dbReference>
<dbReference type="Proteomes" id="UP000037393">
    <property type="component" value="Unassembled WGS sequence"/>
</dbReference>
<dbReference type="GO" id="GO:0005737">
    <property type="term" value="C:cytoplasm"/>
    <property type="evidence" value="ECO:0007669"/>
    <property type="project" value="TreeGrafter"/>
</dbReference>
<keyword evidence="10" id="KW-1185">Reference proteome</keyword>
<keyword evidence="9" id="KW-0645">Protease</keyword>
<feature type="domain" description="AAA+ ATPase" evidence="7">
    <location>
        <begin position="604"/>
        <end position="752"/>
    </location>
</feature>
<dbReference type="CDD" id="cd00009">
    <property type="entry name" value="AAA"/>
    <property type="match status" value="1"/>
</dbReference>
<dbReference type="SUPFAM" id="SSF52540">
    <property type="entry name" value="P-loop containing nucleoside triphosphate hydrolases"/>
    <property type="match status" value="2"/>
</dbReference>
<keyword evidence="5" id="KW-0143">Chaperone</keyword>
<proteinExistence type="inferred from homology"/>
<dbReference type="AlphaFoldDB" id="A0A0L0GQI3"/>
<evidence type="ECO:0000259" key="7">
    <source>
        <dbReference type="SMART" id="SM00382"/>
    </source>
</evidence>
<dbReference type="InterPro" id="IPR003593">
    <property type="entry name" value="AAA+_ATPase"/>
</dbReference>
<dbReference type="OrthoDB" id="9803641at2"/>
<keyword evidence="3" id="KW-0547">Nucleotide-binding</keyword>
<dbReference type="Gene3D" id="1.10.1780.10">
    <property type="entry name" value="Clp, N-terminal domain"/>
    <property type="match status" value="1"/>
</dbReference>
<dbReference type="InterPro" id="IPR041546">
    <property type="entry name" value="ClpA/ClpB_AAA_lid"/>
</dbReference>
<dbReference type="PRINTS" id="PR00300">
    <property type="entry name" value="CLPPROTEASEA"/>
</dbReference>
<dbReference type="SMART" id="SM01086">
    <property type="entry name" value="ClpB_D2-small"/>
    <property type="match status" value="1"/>
</dbReference>
<keyword evidence="6" id="KW-0175">Coiled coil</keyword>
<evidence type="ECO:0000256" key="2">
    <source>
        <dbReference type="ARBA" id="ARBA00022737"/>
    </source>
</evidence>
<dbReference type="InterPro" id="IPR058680">
    <property type="entry name" value="NBD_SMAX1-like"/>
</dbReference>
<dbReference type="InterPro" id="IPR028299">
    <property type="entry name" value="ClpA/B_CS2"/>
</dbReference>
<dbReference type="GO" id="GO:0016887">
    <property type="term" value="F:ATP hydrolysis activity"/>
    <property type="evidence" value="ECO:0007669"/>
    <property type="project" value="InterPro"/>
</dbReference>
<keyword evidence="4" id="KW-0067">ATP-binding</keyword>
<dbReference type="PATRIC" id="fig|379893.4.peg.375"/>
<keyword evidence="9" id="KW-0378">Hydrolase</keyword>
<feature type="coiled-coil region" evidence="6">
    <location>
        <begin position="431"/>
        <end position="483"/>
    </location>
</feature>
<evidence type="ECO:0000256" key="5">
    <source>
        <dbReference type="ARBA" id="ARBA00023186"/>
    </source>
</evidence>
<dbReference type="SMART" id="SM00382">
    <property type="entry name" value="AAA"/>
    <property type="match status" value="2"/>
</dbReference>
<dbReference type="InterPro" id="IPR050130">
    <property type="entry name" value="ClpA_ClpB"/>
</dbReference>
<dbReference type="RefSeq" id="WP_049857542.1">
    <property type="nucleotide sequence ID" value="NZ_JNGI01000128.1"/>
</dbReference>
<feature type="domain" description="Clp ATPase C-terminal" evidence="8">
    <location>
        <begin position="770"/>
        <end position="860"/>
    </location>
</feature>
<organism evidence="9 10">
    <name type="scientific">Trabulsiella odontotermitis</name>
    <dbReference type="NCBI Taxonomy" id="379893"/>
    <lineage>
        <taxon>Bacteria</taxon>
        <taxon>Pseudomonadati</taxon>
        <taxon>Pseudomonadota</taxon>
        <taxon>Gammaproteobacteria</taxon>
        <taxon>Enterobacterales</taxon>
        <taxon>Enterobacteriaceae</taxon>
        <taxon>Trabulsiella</taxon>
    </lineage>
</organism>
<dbReference type="GO" id="GO:0008233">
    <property type="term" value="F:peptidase activity"/>
    <property type="evidence" value="ECO:0007669"/>
    <property type="project" value="UniProtKB-KW"/>
</dbReference>
<dbReference type="InterPro" id="IPR017729">
    <property type="entry name" value="ATPase_T6SS_ClpV1"/>
</dbReference>
<dbReference type="Pfam" id="PF23569">
    <property type="entry name" value="NBD_SMAX1"/>
    <property type="match status" value="1"/>
</dbReference>
<evidence type="ECO:0000256" key="4">
    <source>
        <dbReference type="ARBA" id="ARBA00022840"/>
    </source>
</evidence>
<dbReference type="Pfam" id="PF17871">
    <property type="entry name" value="AAA_lid_9"/>
    <property type="match status" value="1"/>
</dbReference>
<evidence type="ECO:0000256" key="6">
    <source>
        <dbReference type="SAM" id="Coils"/>
    </source>
</evidence>
<keyword evidence="2" id="KW-0677">Repeat</keyword>
<evidence type="ECO:0000313" key="9">
    <source>
        <dbReference type="EMBL" id="KNC91330.1"/>
    </source>
</evidence>
<evidence type="ECO:0000256" key="1">
    <source>
        <dbReference type="ARBA" id="ARBA00008675"/>
    </source>
</evidence>
<evidence type="ECO:0000256" key="3">
    <source>
        <dbReference type="ARBA" id="ARBA00022741"/>
    </source>
</evidence>
<dbReference type="InterPro" id="IPR003959">
    <property type="entry name" value="ATPase_AAA_core"/>
</dbReference>
<comment type="caution">
    <text evidence="9">The sequence shown here is derived from an EMBL/GenBank/DDBJ whole genome shotgun (WGS) entry which is preliminary data.</text>
</comment>
<dbReference type="Gene3D" id="3.40.50.300">
    <property type="entry name" value="P-loop containing nucleotide triphosphate hydrolases"/>
    <property type="match status" value="3"/>
</dbReference>
<accession>A0A0L0GQI3</accession>
<evidence type="ECO:0000259" key="8">
    <source>
        <dbReference type="SMART" id="SM01086"/>
    </source>
</evidence>
<comment type="similarity">
    <text evidence="1">Belongs to the ClpA/ClpB family.</text>
</comment>
<dbReference type="GO" id="GO:0034605">
    <property type="term" value="P:cellular response to heat"/>
    <property type="evidence" value="ECO:0007669"/>
    <property type="project" value="TreeGrafter"/>
</dbReference>